<dbReference type="Proteomes" id="UP000092952">
    <property type="component" value="Chromosome"/>
</dbReference>
<sequence length="495" mass="53549">MSETLPLLSLAIWTPIAGAVLVWLLAGDGRPGRARGLALLVALAEFAITLPLYTGFDTGNGGLQFVERAPWVESFAIYYHLGIDGIALPFILLTSFITVLVVAMARVSVEKQLSQYLGAFLVMEGLMIGLFCAVDGMLFYVFWEAMLIPMFIIIGVWGGPNRVYATLKFFLYTFLGSVLLLVALIYLHLKTGSFSLLDFQRVALDLPTQKLLFLAFLAAFAVKIPMWPVHTWLPDAHVEAPTGGSVVLAAIMLKMGGYGFLRLSLPITPDASMAFSGLMITLSLIAVVYIGAVALVQQDMKKLIAYSSISHMGFVTLGTFLFSAQGIEGGLVQMVSHGFISAAMFLCVGVMYDRMHSRQIADYGGVVNTMPMFAAFMMLFAMANSGLPGTSGFVGEFMVILAAFENSFWIALLAGTSLVLGAAYNLWMYKRVIFGAVTNAKVAALKDLKAEEFIVLGLLALAVLAMGVWPNPMLDVTHATVDTLLAHLQRGKLGL</sequence>
<keyword evidence="12" id="KW-0830">Ubiquinone</keyword>
<proteinExistence type="inferred from homology"/>
<evidence type="ECO:0000256" key="7">
    <source>
        <dbReference type="ARBA" id="ARBA00031584"/>
    </source>
</evidence>
<dbReference type="GO" id="GO:0008137">
    <property type="term" value="F:NADH dehydrogenase (ubiquinone) activity"/>
    <property type="evidence" value="ECO:0007669"/>
    <property type="project" value="InterPro"/>
</dbReference>
<dbReference type="RefSeq" id="WP_068802808.1">
    <property type="nucleotide sequence ID" value="NZ_CP014671.1"/>
</dbReference>
<evidence type="ECO:0000256" key="10">
    <source>
        <dbReference type="SAM" id="Phobius"/>
    </source>
</evidence>
<keyword evidence="5 10" id="KW-1133">Transmembrane helix</keyword>
<dbReference type="PANTHER" id="PTHR43507">
    <property type="entry name" value="NADH-UBIQUINONE OXIDOREDUCTASE CHAIN 4"/>
    <property type="match status" value="1"/>
</dbReference>
<feature type="transmembrane region" description="Helical" evidence="10">
    <location>
        <begin position="169"/>
        <end position="189"/>
    </location>
</feature>
<evidence type="ECO:0000256" key="6">
    <source>
        <dbReference type="ARBA" id="ARBA00023136"/>
    </source>
</evidence>
<feature type="transmembrane region" description="Helical" evidence="10">
    <location>
        <begin position="137"/>
        <end position="157"/>
    </location>
</feature>
<dbReference type="InterPro" id="IPR010227">
    <property type="entry name" value="NADH_Q_OxRdtase_chainM/4"/>
</dbReference>
<evidence type="ECO:0000256" key="9">
    <source>
        <dbReference type="RuleBase" id="RU000320"/>
    </source>
</evidence>
<comment type="subcellular location">
    <subcellularLocation>
        <location evidence="1">Endomembrane system</location>
        <topology evidence="1">Multi-pass membrane protein</topology>
    </subcellularLocation>
    <subcellularLocation>
        <location evidence="9">Membrane</location>
        <topology evidence="9">Multi-pass membrane protein</topology>
    </subcellularLocation>
</comment>
<organism evidence="12 13">
    <name type="scientific">Immundisolibacter cernigliae</name>
    <dbReference type="NCBI Taxonomy" id="1810504"/>
    <lineage>
        <taxon>Bacteria</taxon>
        <taxon>Pseudomonadati</taxon>
        <taxon>Pseudomonadota</taxon>
        <taxon>Gammaproteobacteria</taxon>
        <taxon>Immundisolibacterales</taxon>
        <taxon>Immundisolibacteraceae</taxon>
        <taxon>Immundisolibacter</taxon>
    </lineage>
</organism>
<evidence type="ECO:0000259" key="11">
    <source>
        <dbReference type="Pfam" id="PF00361"/>
    </source>
</evidence>
<dbReference type="FunCoup" id="A0A1B1YRC1">
    <property type="interactions" value="144"/>
</dbReference>
<dbReference type="NCBIfam" id="NF004501">
    <property type="entry name" value="PRK05846.1-5"/>
    <property type="match status" value="1"/>
</dbReference>
<feature type="transmembrane region" description="Helical" evidence="10">
    <location>
        <begin position="6"/>
        <end position="25"/>
    </location>
</feature>
<dbReference type="InParanoid" id="A0A1B1YRC1"/>
<dbReference type="PANTHER" id="PTHR43507:SF1">
    <property type="entry name" value="NADH-UBIQUINONE OXIDOREDUCTASE CHAIN 4"/>
    <property type="match status" value="1"/>
</dbReference>
<dbReference type="KEGG" id="gbi:PG2T_03255"/>
<dbReference type="PRINTS" id="PR01437">
    <property type="entry name" value="NUOXDRDTASE4"/>
</dbReference>
<feature type="transmembrane region" description="Helical" evidence="10">
    <location>
        <begin position="364"/>
        <end position="387"/>
    </location>
</feature>
<feature type="transmembrane region" description="Helical" evidence="10">
    <location>
        <begin position="37"/>
        <end position="56"/>
    </location>
</feature>
<reference evidence="13" key="1">
    <citation type="submission" date="2016-03" db="EMBL/GenBank/DDBJ databases">
        <title>Complete genome sequence of Solimmundus cernigliae, representing a novel lineage of polycyclic aromatic hydrocarbon degraders within the Gammaproteobacteria.</title>
        <authorList>
            <person name="Singleton D.R."/>
            <person name="Dickey A.N."/>
            <person name="Scholl E.H."/>
            <person name="Wright F.A."/>
            <person name="Aitken M.D."/>
        </authorList>
    </citation>
    <scope>NUCLEOTIDE SEQUENCE [LARGE SCALE GENOMIC DNA]</scope>
    <source>
        <strain evidence="13">TR3.2</strain>
    </source>
</reference>
<keyword evidence="6 10" id="KW-0472">Membrane</keyword>
<feature type="domain" description="NADH:quinone oxidoreductase/Mrp antiporter transmembrane" evidence="11">
    <location>
        <begin position="135"/>
        <end position="417"/>
    </location>
</feature>
<evidence type="ECO:0000256" key="4">
    <source>
        <dbReference type="ARBA" id="ARBA00022692"/>
    </source>
</evidence>
<dbReference type="GO" id="GO:0012505">
    <property type="term" value="C:endomembrane system"/>
    <property type="evidence" value="ECO:0007669"/>
    <property type="project" value="UniProtKB-SubCell"/>
</dbReference>
<dbReference type="NCBIfam" id="NF004499">
    <property type="entry name" value="PRK05846.1-3"/>
    <property type="match status" value="1"/>
</dbReference>
<feature type="transmembrane region" description="Helical" evidence="10">
    <location>
        <begin position="76"/>
        <end position="101"/>
    </location>
</feature>
<keyword evidence="13" id="KW-1185">Reference proteome</keyword>
<evidence type="ECO:0000256" key="1">
    <source>
        <dbReference type="ARBA" id="ARBA00004127"/>
    </source>
</evidence>
<dbReference type="GO" id="GO:0042773">
    <property type="term" value="P:ATP synthesis coupled electron transport"/>
    <property type="evidence" value="ECO:0007669"/>
    <property type="project" value="InterPro"/>
</dbReference>
<dbReference type="EMBL" id="CP014671">
    <property type="protein sequence ID" value="ANX03303.1"/>
    <property type="molecule type" value="Genomic_DNA"/>
</dbReference>
<dbReference type="InterPro" id="IPR003918">
    <property type="entry name" value="NADH_UbQ_OxRdtase"/>
</dbReference>
<dbReference type="GO" id="GO:0016020">
    <property type="term" value="C:membrane"/>
    <property type="evidence" value="ECO:0007669"/>
    <property type="project" value="UniProtKB-SubCell"/>
</dbReference>
<feature type="transmembrane region" description="Helical" evidence="10">
    <location>
        <begin position="407"/>
        <end position="429"/>
    </location>
</feature>
<evidence type="ECO:0000256" key="2">
    <source>
        <dbReference type="ARBA" id="ARBA00009025"/>
    </source>
</evidence>
<feature type="transmembrane region" description="Helical" evidence="10">
    <location>
        <begin position="241"/>
        <end position="261"/>
    </location>
</feature>
<evidence type="ECO:0000313" key="12">
    <source>
        <dbReference type="EMBL" id="ANX03303.1"/>
    </source>
</evidence>
<evidence type="ECO:0000256" key="8">
    <source>
        <dbReference type="ARBA" id="ARBA00032798"/>
    </source>
</evidence>
<dbReference type="OrthoDB" id="9768329at2"/>
<accession>A0A1B1YRC1</accession>
<dbReference type="InterPro" id="IPR001750">
    <property type="entry name" value="ND/Mrp_TM"/>
</dbReference>
<dbReference type="NCBIfam" id="TIGR01972">
    <property type="entry name" value="NDH_I_M"/>
    <property type="match status" value="1"/>
</dbReference>
<evidence type="ECO:0000256" key="5">
    <source>
        <dbReference type="ARBA" id="ARBA00022989"/>
    </source>
</evidence>
<dbReference type="STRING" id="1810504.PG2T_03255"/>
<name>A0A1B1YRC1_9GAMM</name>
<dbReference type="GO" id="GO:0015990">
    <property type="term" value="P:electron transport coupled proton transport"/>
    <property type="evidence" value="ECO:0007669"/>
    <property type="project" value="TreeGrafter"/>
</dbReference>
<feature type="transmembrane region" description="Helical" evidence="10">
    <location>
        <begin position="273"/>
        <end position="296"/>
    </location>
</feature>
<protein>
    <recommendedName>
        <fullName evidence="3">NADH-quinone oxidoreductase subunit M</fullName>
    </recommendedName>
    <alternativeName>
        <fullName evidence="7">NADH dehydrogenase I subunit M</fullName>
    </alternativeName>
    <alternativeName>
        <fullName evidence="8">NDH-1 subunit M</fullName>
    </alternativeName>
</protein>
<feature type="transmembrane region" description="Helical" evidence="10">
    <location>
        <begin position="303"/>
        <end position="324"/>
    </location>
</feature>
<feature type="transmembrane region" description="Helical" evidence="10">
    <location>
        <begin position="113"/>
        <end position="131"/>
    </location>
</feature>
<feature type="transmembrane region" description="Helical" evidence="10">
    <location>
        <begin position="450"/>
        <end position="469"/>
    </location>
</feature>
<dbReference type="AlphaFoldDB" id="A0A1B1YRC1"/>
<gene>
    <name evidence="12" type="ORF">PG2T_03255</name>
</gene>
<evidence type="ECO:0000256" key="3">
    <source>
        <dbReference type="ARBA" id="ARBA00019906"/>
    </source>
</evidence>
<evidence type="ECO:0000313" key="13">
    <source>
        <dbReference type="Proteomes" id="UP000092952"/>
    </source>
</evidence>
<dbReference type="Pfam" id="PF00361">
    <property type="entry name" value="Proton_antipo_M"/>
    <property type="match status" value="1"/>
</dbReference>
<keyword evidence="4 9" id="KW-0812">Transmembrane</keyword>
<feature type="transmembrane region" description="Helical" evidence="10">
    <location>
        <begin position="330"/>
        <end position="352"/>
    </location>
</feature>
<comment type="similarity">
    <text evidence="2">Belongs to the complex I subunit 4 family.</text>
</comment>
<dbReference type="GO" id="GO:0048039">
    <property type="term" value="F:ubiquinone binding"/>
    <property type="evidence" value="ECO:0007669"/>
    <property type="project" value="TreeGrafter"/>
</dbReference>
<dbReference type="GO" id="GO:0003954">
    <property type="term" value="F:NADH dehydrogenase activity"/>
    <property type="evidence" value="ECO:0007669"/>
    <property type="project" value="TreeGrafter"/>
</dbReference>
<feature type="transmembrane region" description="Helical" evidence="10">
    <location>
        <begin position="209"/>
        <end position="229"/>
    </location>
</feature>